<sequence length="336" mass="37999">MIGDWDADGMVSVAEIVYAQEFLGLYPARGKRPTCIFPSTPNTINLLVKPIIDRGCEYLLILDIAYSHRVQEFINRVREKSINVIYIDHHLSSIINSHAIEKIAYESFIGKAPTAVLVYHLLSSLGINLTDRLKAFISSISRLEHGNVRRGGYNINKRLIDIVANLSRYVSQKKDRELWERIVRWLSSPLPSIALPFSTEIYKLVKIEDSSDLKIFASEIAIEAKRIFNLRFIDLRSRKVNYRVSAIASALYRIFRMPIAILIKNSKGRELIVIKSRDTTAYTIALELYRRGIAVDLMGHQTLAIALIKSNTPTTVITNTLREIMISHMGSGPAGT</sequence>
<gene>
    <name evidence="1" type="ordered locus">Igag_1886</name>
</gene>
<dbReference type="BioCyc" id="IAGG583356:GHAH-1875-MONOMER"/>
<dbReference type="AlphaFoldDB" id="E0ST19"/>
<dbReference type="SUPFAM" id="SSF64182">
    <property type="entry name" value="DHH phosphoesterases"/>
    <property type="match status" value="1"/>
</dbReference>
<dbReference type="EMBL" id="CP002098">
    <property type="protein sequence ID" value="ADM28680.1"/>
    <property type="molecule type" value="Genomic_DNA"/>
</dbReference>
<proteinExistence type="predicted"/>
<evidence type="ECO:0000313" key="2">
    <source>
        <dbReference type="Proteomes" id="UP000001304"/>
    </source>
</evidence>
<dbReference type="HOGENOM" id="CLU_786668_0_0_2"/>
<accession>E0ST19</accession>
<dbReference type="Proteomes" id="UP000001304">
    <property type="component" value="Chromosome"/>
</dbReference>
<organism evidence="1 2">
    <name type="scientific">Ignisphaera aggregans (strain DSM 17230 / JCM 13409 / AQ1.S1)</name>
    <dbReference type="NCBI Taxonomy" id="583356"/>
    <lineage>
        <taxon>Archaea</taxon>
        <taxon>Thermoproteota</taxon>
        <taxon>Thermoprotei</taxon>
        <taxon>Desulfurococcales</taxon>
        <taxon>Desulfurococcaceae</taxon>
        <taxon>Ignisphaera</taxon>
    </lineage>
</organism>
<protein>
    <submittedName>
        <fullName evidence="1">DHH family phosphoesterase</fullName>
    </submittedName>
</protein>
<keyword evidence="2" id="KW-1185">Reference proteome</keyword>
<dbReference type="STRING" id="583356.Igag_1886"/>
<reference evidence="1 2" key="1">
    <citation type="journal article" date="2010" name="Stand. Genomic Sci.">
        <title>Complete genome sequence of Ignisphaera aggregans type strain (AQ1.S1).</title>
        <authorList>
            <person name="Goker M."/>
            <person name="Held B."/>
            <person name="Lapidus A."/>
            <person name="Nolan M."/>
            <person name="Spring S."/>
            <person name="Yasawong M."/>
            <person name="Lucas S."/>
            <person name="Glavina Del Rio T."/>
            <person name="Tice H."/>
            <person name="Cheng J.F."/>
            <person name="Goodwin L."/>
            <person name="Tapia R."/>
            <person name="Pitluck S."/>
            <person name="Liolios K."/>
            <person name="Ivanova N."/>
            <person name="Mavromatis K."/>
            <person name="Mikhailova N."/>
            <person name="Pati A."/>
            <person name="Chen A."/>
            <person name="Palaniappan K."/>
            <person name="Brambilla E."/>
            <person name="Land M."/>
            <person name="Hauser L."/>
            <person name="Chang Y.J."/>
            <person name="Jeffries C.D."/>
            <person name="Brettin T."/>
            <person name="Detter J.C."/>
            <person name="Han C."/>
            <person name="Rohde M."/>
            <person name="Sikorski J."/>
            <person name="Woyke T."/>
            <person name="Bristow J."/>
            <person name="Eisen J.A."/>
            <person name="Markowitz V."/>
            <person name="Hugenholtz P."/>
            <person name="Kyrpides N.C."/>
            <person name="Klenk H.P."/>
        </authorList>
    </citation>
    <scope>NUCLEOTIDE SEQUENCE [LARGE SCALE GENOMIC DNA]</scope>
    <source>
        <strain evidence="2">DSM 17230 / JCM 13409 / AQ1.S1</strain>
    </source>
</reference>
<evidence type="ECO:0000313" key="1">
    <source>
        <dbReference type="EMBL" id="ADM28680.1"/>
    </source>
</evidence>
<name>E0ST19_IGNAA</name>
<dbReference type="KEGG" id="iag:Igag_1886"/>
<dbReference type="InterPro" id="IPR038763">
    <property type="entry name" value="DHH_sf"/>
</dbReference>